<proteinExistence type="predicted"/>
<dbReference type="STRING" id="61424.A0A2T9XYG3"/>
<feature type="region of interest" description="Disordered" evidence="3">
    <location>
        <begin position="410"/>
        <end position="475"/>
    </location>
</feature>
<dbReference type="InterPro" id="IPR000644">
    <property type="entry name" value="CBS_dom"/>
</dbReference>
<dbReference type="Pfam" id="PF00571">
    <property type="entry name" value="CBS"/>
    <property type="match status" value="4"/>
</dbReference>
<reference evidence="5 6" key="1">
    <citation type="journal article" date="2018" name="MBio">
        <title>Comparative Genomics Reveals the Core Gene Toolbox for the Fungus-Insect Symbiosis.</title>
        <authorList>
            <person name="Wang Y."/>
            <person name="Stata M."/>
            <person name="Wang W."/>
            <person name="Stajich J.E."/>
            <person name="White M.M."/>
            <person name="Moncalvo J.M."/>
        </authorList>
    </citation>
    <scope>NUCLEOTIDE SEQUENCE [LARGE SCALE GENOMIC DNA]</scope>
    <source>
        <strain evidence="5 6">AUS-77-4</strain>
    </source>
</reference>
<dbReference type="InterPro" id="IPR051462">
    <property type="entry name" value="CBS_domain-containing"/>
</dbReference>
<dbReference type="SMART" id="SM00116">
    <property type="entry name" value="CBS"/>
    <property type="match status" value="3"/>
</dbReference>
<feature type="domain" description="CBS" evidence="4">
    <location>
        <begin position="77"/>
        <end position="133"/>
    </location>
</feature>
<dbReference type="PANTHER" id="PTHR48108:SF26">
    <property type="entry name" value="CBS DOMAIN-CONTAINING PROTEIN DDB_G0289609"/>
    <property type="match status" value="1"/>
</dbReference>
<feature type="region of interest" description="Disordered" evidence="3">
    <location>
        <begin position="304"/>
        <end position="333"/>
    </location>
</feature>
<dbReference type="PROSITE" id="PS51371">
    <property type="entry name" value="CBS"/>
    <property type="match status" value="4"/>
</dbReference>
<evidence type="ECO:0000313" key="5">
    <source>
        <dbReference type="EMBL" id="PVU85131.1"/>
    </source>
</evidence>
<feature type="compositionally biased region" description="Low complexity" evidence="3">
    <location>
        <begin position="304"/>
        <end position="329"/>
    </location>
</feature>
<dbReference type="CDD" id="cd17781">
    <property type="entry name" value="CBS_pair_MUG70_1"/>
    <property type="match status" value="1"/>
</dbReference>
<keyword evidence="2" id="KW-0129">CBS domain</keyword>
<dbReference type="InterPro" id="IPR046342">
    <property type="entry name" value="CBS_dom_sf"/>
</dbReference>
<dbReference type="AlphaFoldDB" id="A0A2T9XYG3"/>
<dbReference type="Gene3D" id="3.10.580.10">
    <property type="entry name" value="CBS-domain"/>
    <property type="match status" value="2"/>
</dbReference>
<feature type="compositionally biased region" description="Basic and acidic residues" evidence="3">
    <location>
        <begin position="582"/>
        <end position="595"/>
    </location>
</feature>
<feature type="region of interest" description="Disordered" evidence="3">
    <location>
        <begin position="581"/>
        <end position="615"/>
    </location>
</feature>
<dbReference type="Proteomes" id="UP000245699">
    <property type="component" value="Unassembled WGS sequence"/>
</dbReference>
<feature type="domain" description="CBS" evidence="4">
    <location>
        <begin position="180"/>
        <end position="237"/>
    </location>
</feature>
<evidence type="ECO:0000259" key="4">
    <source>
        <dbReference type="PROSITE" id="PS51371"/>
    </source>
</evidence>
<keyword evidence="1" id="KW-0677">Repeat</keyword>
<dbReference type="OrthoDB" id="418595at2759"/>
<comment type="caution">
    <text evidence="5">The sequence shown here is derived from an EMBL/GenBank/DDBJ whole genome shotgun (WGS) entry which is preliminary data.</text>
</comment>
<dbReference type="InterPro" id="IPR000270">
    <property type="entry name" value="PB1_dom"/>
</dbReference>
<feature type="domain" description="CBS" evidence="4">
    <location>
        <begin position="246"/>
        <end position="303"/>
    </location>
</feature>
<sequence>MNKTGLVKNLKPDPAHTIKTSTNIIIASQLMAAKKVDVMLVIDDEERLIGIFTTKDIAFRCVAAQKNPNLTKVLDVATPNPLCITLDTLGIDALNTMVQKSFRHLPVCNDEGDVVGMLDIIKCMYEGMEKLDKTLMSTTNMYKALKGLEKEFNMQPKQMERYLAEIKNILHCPKVETLTDTSNLVIVNTEEKVFNVTQQMQAKNTTAALVIDSASKLVGILTTKDVVLRVIAAGLDPLQCSAQRAMTPHPDTISSETLIIDALKQMYKKKYLNLPVINKQGGIEGVVNVIELSKTTLEIINQSQNNAKSASQNNQNSIPNNPNESNQQPDFAQNTLSGPLWSLFFNNNNSFSDIQSNSNRSRHSGLGSDLKSGIIDTSRFSDEVFPDESASMIYNQGNVHTNPYNNFNTKNQHQNANPFQKQGSKINNSSEVSNQKSGFQQTNHITQSQHPSQSTVLSNSNVNHSSVQSNSMTSWKTENREKFSFKFKSPRGKLHRFTSSANDFKELKANVAERLKLDGIDDSSKLLEEFGIEYLDADDDFIQLKNNFDLMDSVSLAVTTKHSFVTIQISDISIVDNSTTKVPDKSADPVEEPKQISRKKSTNKMKNEKSLKRTVSQRKYSLKPHQVFFGENSLTRILIGSAVAISVVWLMASKKS</sequence>
<feature type="compositionally biased region" description="Polar residues" evidence="3">
    <location>
        <begin position="410"/>
        <end position="453"/>
    </location>
</feature>
<protein>
    <recommendedName>
        <fullName evidence="4">CBS domain-containing protein</fullName>
    </recommendedName>
</protein>
<dbReference type="Pfam" id="PF00564">
    <property type="entry name" value="PB1"/>
    <property type="match status" value="1"/>
</dbReference>
<gene>
    <name evidence="5" type="ORF">BB559_007188</name>
</gene>
<feature type="domain" description="CBS" evidence="4">
    <location>
        <begin position="10"/>
        <end position="69"/>
    </location>
</feature>
<dbReference type="PANTHER" id="PTHR48108">
    <property type="entry name" value="CBS DOMAIN-CONTAINING PROTEIN CBSX2, CHLOROPLASTIC"/>
    <property type="match status" value="1"/>
</dbReference>
<organism evidence="5 6">
    <name type="scientific">Furculomyces boomerangus</name>
    <dbReference type="NCBI Taxonomy" id="61424"/>
    <lineage>
        <taxon>Eukaryota</taxon>
        <taxon>Fungi</taxon>
        <taxon>Fungi incertae sedis</taxon>
        <taxon>Zoopagomycota</taxon>
        <taxon>Kickxellomycotina</taxon>
        <taxon>Harpellomycetes</taxon>
        <taxon>Harpellales</taxon>
        <taxon>Harpellaceae</taxon>
        <taxon>Furculomyces</taxon>
    </lineage>
</organism>
<keyword evidence="6" id="KW-1185">Reference proteome</keyword>
<evidence type="ECO:0000256" key="3">
    <source>
        <dbReference type="SAM" id="MobiDB-lite"/>
    </source>
</evidence>
<dbReference type="SUPFAM" id="SSF54277">
    <property type="entry name" value="CAD &amp; PB1 domains"/>
    <property type="match status" value="1"/>
</dbReference>
<name>A0A2T9XYG3_9FUNG</name>
<feature type="compositionally biased region" description="Low complexity" evidence="3">
    <location>
        <begin position="454"/>
        <end position="471"/>
    </location>
</feature>
<evidence type="ECO:0000256" key="2">
    <source>
        <dbReference type="PROSITE-ProRule" id="PRU00703"/>
    </source>
</evidence>
<dbReference type="EMBL" id="MBFT01001142">
    <property type="protein sequence ID" value="PVU85131.1"/>
    <property type="molecule type" value="Genomic_DNA"/>
</dbReference>
<dbReference type="SUPFAM" id="SSF54631">
    <property type="entry name" value="CBS-domain pair"/>
    <property type="match status" value="2"/>
</dbReference>
<evidence type="ECO:0000313" key="6">
    <source>
        <dbReference type="Proteomes" id="UP000245699"/>
    </source>
</evidence>
<evidence type="ECO:0000256" key="1">
    <source>
        <dbReference type="ARBA" id="ARBA00022737"/>
    </source>
</evidence>
<accession>A0A2T9XYG3</accession>